<evidence type="ECO:0000256" key="1">
    <source>
        <dbReference type="SAM" id="MobiDB-lite"/>
    </source>
</evidence>
<dbReference type="EMBL" id="BARS01029447">
    <property type="protein sequence ID" value="GAG04622.1"/>
    <property type="molecule type" value="Genomic_DNA"/>
</dbReference>
<evidence type="ECO:0000259" key="2">
    <source>
        <dbReference type="Pfam" id="PF07969"/>
    </source>
</evidence>
<dbReference type="Gene3D" id="2.30.40.10">
    <property type="entry name" value="Urease, subunit C, domain 1"/>
    <property type="match status" value="1"/>
</dbReference>
<accession>X0UZM3</accession>
<dbReference type="SUPFAM" id="SSF51338">
    <property type="entry name" value="Composite domain of metallo-dependent hydrolases"/>
    <property type="match status" value="1"/>
</dbReference>
<protein>
    <recommendedName>
        <fullName evidence="2">Amidohydrolase 3 domain-containing protein</fullName>
    </recommendedName>
</protein>
<proteinExistence type="predicted"/>
<feature type="domain" description="Amidohydrolase 3" evidence="2">
    <location>
        <begin position="49"/>
        <end position="193"/>
    </location>
</feature>
<feature type="non-terminal residue" evidence="3">
    <location>
        <position position="194"/>
    </location>
</feature>
<reference evidence="3" key="1">
    <citation type="journal article" date="2014" name="Front. Microbiol.">
        <title>High frequency of phylogenetically diverse reductive dehalogenase-homologous genes in deep subseafloor sedimentary metagenomes.</title>
        <authorList>
            <person name="Kawai M."/>
            <person name="Futagami T."/>
            <person name="Toyoda A."/>
            <person name="Takaki Y."/>
            <person name="Nishi S."/>
            <person name="Hori S."/>
            <person name="Arai W."/>
            <person name="Tsubouchi T."/>
            <person name="Morono Y."/>
            <person name="Uchiyama I."/>
            <person name="Ito T."/>
            <person name="Fujiyama A."/>
            <person name="Inagaki F."/>
            <person name="Takami H."/>
        </authorList>
    </citation>
    <scope>NUCLEOTIDE SEQUENCE</scope>
    <source>
        <strain evidence="3">Expedition CK06-06</strain>
    </source>
</reference>
<dbReference type="InterPro" id="IPR013108">
    <property type="entry name" value="Amidohydro_3"/>
</dbReference>
<comment type="caution">
    <text evidence="3">The sequence shown here is derived from an EMBL/GenBank/DDBJ whole genome shotgun (WGS) entry which is preliminary data.</text>
</comment>
<dbReference type="PANTHER" id="PTHR22642">
    <property type="entry name" value="IMIDAZOLONEPROPIONASE"/>
    <property type="match status" value="1"/>
</dbReference>
<dbReference type="Gene3D" id="3.20.20.140">
    <property type="entry name" value="Metal-dependent hydrolases"/>
    <property type="match status" value="1"/>
</dbReference>
<name>X0UZM3_9ZZZZ</name>
<gene>
    <name evidence="3" type="ORF">S01H1_46024</name>
</gene>
<dbReference type="GO" id="GO:0016810">
    <property type="term" value="F:hydrolase activity, acting on carbon-nitrogen (but not peptide) bonds"/>
    <property type="evidence" value="ECO:0007669"/>
    <property type="project" value="InterPro"/>
</dbReference>
<feature type="region of interest" description="Disordered" evidence="1">
    <location>
        <begin position="157"/>
        <end position="179"/>
    </location>
</feature>
<organism evidence="3">
    <name type="scientific">marine sediment metagenome</name>
    <dbReference type="NCBI Taxonomy" id="412755"/>
    <lineage>
        <taxon>unclassified sequences</taxon>
        <taxon>metagenomes</taxon>
        <taxon>ecological metagenomes</taxon>
    </lineage>
</organism>
<evidence type="ECO:0000313" key="3">
    <source>
        <dbReference type="EMBL" id="GAG04622.1"/>
    </source>
</evidence>
<dbReference type="InterPro" id="IPR011059">
    <property type="entry name" value="Metal-dep_hydrolase_composite"/>
</dbReference>
<dbReference type="AlphaFoldDB" id="X0UZM3"/>
<dbReference type="Pfam" id="PF07969">
    <property type="entry name" value="Amidohydro_3"/>
    <property type="match status" value="1"/>
</dbReference>
<dbReference type="Gene3D" id="3.10.310.70">
    <property type="match status" value="1"/>
</dbReference>
<sequence length="194" mass="21332">MGLAFLSTRIFTANPGQPWAEAMVVEGNRIQAVGSNDDIRKLCGKDTEIMELPGRLVTPGLVDTHCHFILFGLSLQMVNLKGLTSLAACREKIKEAVTSCEPGEWIFGRGWNQYLWKENKQPTRYDLDGITPDNPVMLSRADGHSVWVNSKVISEANIDHNTPDPPGGKIERDSSGEPTGVFREAANSLVRAQV</sequence>
<dbReference type="PANTHER" id="PTHR22642:SF2">
    <property type="entry name" value="PROTEIN LONG AFTER FAR-RED 3"/>
    <property type="match status" value="1"/>
</dbReference>